<dbReference type="PANTHER" id="PTHR46682">
    <property type="entry name" value="ADHESION G-PROTEIN COUPLED RECEPTOR V1"/>
    <property type="match status" value="1"/>
</dbReference>
<gene>
    <name evidence="5" type="ORF">M9458_011186</name>
</gene>
<dbReference type="InterPro" id="IPR026919">
    <property type="entry name" value="ADGRV1"/>
</dbReference>
<evidence type="ECO:0000256" key="3">
    <source>
        <dbReference type="ARBA" id="ARBA00022837"/>
    </source>
</evidence>
<accession>A0ABD0R5B3</accession>
<reference evidence="5 6" key="1">
    <citation type="submission" date="2024-05" db="EMBL/GenBank/DDBJ databases">
        <title>Genome sequencing and assembly of Indian major carp, Cirrhinus mrigala (Hamilton, 1822).</title>
        <authorList>
            <person name="Mohindra V."/>
            <person name="Chowdhury L.M."/>
            <person name="Lal K."/>
            <person name="Jena J.K."/>
        </authorList>
    </citation>
    <scope>NUCLEOTIDE SEQUENCE [LARGE SCALE GENOMIC DNA]</scope>
    <source>
        <strain evidence="5">CM1030</strain>
        <tissue evidence="5">Blood</tissue>
    </source>
</reference>
<dbReference type="Proteomes" id="UP001529510">
    <property type="component" value="Unassembled WGS sequence"/>
</dbReference>
<dbReference type="AlphaFoldDB" id="A0ABD0R5B3"/>
<evidence type="ECO:0000256" key="1">
    <source>
        <dbReference type="ARBA" id="ARBA00022729"/>
    </source>
</evidence>
<keyword evidence="3" id="KW-0106">Calcium</keyword>
<feature type="non-terminal residue" evidence="5">
    <location>
        <position position="134"/>
    </location>
</feature>
<dbReference type="EMBL" id="JAMKFB020000005">
    <property type="protein sequence ID" value="KAL0192890.1"/>
    <property type="molecule type" value="Genomic_DNA"/>
</dbReference>
<sequence>ILSIPVLRRVGSYGPVTAEFISKGLTAQPDSDYILLNGSITFQHGQTLNYINVSIVDDTESEFNEIFELQLTGATGGAILGAQLIARITIAKSDSPNGVVRFINQSAITIPNPNSTLRLTLFVERADGLLGDAT</sequence>
<dbReference type="Gene3D" id="2.60.40.2030">
    <property type="match status" value="1"/>
</dbReference>
<name>A0ABD0R5B3_CIRMR</name>
<dbReference type="InterPro" id="IPR003644">
    <property type="entry name" value="Calx_beta"/>
</dbReference>
<dbReference type="InterPro" id="IPR038081">
    <property type="entry name" value="CalX-like_sf"/>
</dbReference>
<organism evidence="5 6">
    <name type="scientific">Cirrhinus mrigala</name>
    <name type="common">Mrigala</name>
    <dbReference type="NCBI Taxonomy" id="683832"/>
    <lineage>
        <taxon>Eukaryota</taxon>
        <taxon>Metazoa</taxon>
        <taxon>Chordata</taxon>
        <taxon>Craniata</taxon>
        <taxon>Vertebrata</taxon>
        <taxon>Euteleostomi</taxon>
        <taxon>Actinopterygii</taxon>
        <taxon>Neopterygii</taxon>
        <taxon>Teleostei</taxon>
        <taxon>Ostariophysi</taxon>
        <taxon>Cypriniformes</taxon>
        <taxon>Cyprinidae</taxon>
        <taxon>Labeoninae</taxon>
        <taxon>Labeonini</taxon>
        <taxon>Cirrhinus</taxon>
    </lineage>
</organism>
<dbReference type="Pfam" id="PF03160">
    <property type="entry name" value="Calx-beta"/>
    <property type="match status" value="1"/>
</dbReference>
<evidence type="ECO:0000256" key="2">
    <source>
        <dbReference type="ARBA" id="ARBA00022737"/>
    </source>
</evidence>
<feature type="domain" description="Calx-beta" evidence="4">
    <location>
        <begin position="4"/>
        <end position="91"/>
    </location>
</feature>
<protein>
    <recommendedName>
        <fullName evidence="4">Calx-beta domain-containing protein</fullName>
    </recommendedName>
</protein>
<keyword evidence="1" id="KW-0732">Signal</keyword>
<evidence type="ECO:0000313" key="6">
    <source>
        <dbReference type="Proteomes" id="UP001529510"/>
    </source>
</evidence>
<dbReference type="SUPFAM" id="SSF141072">
    <property type="entry name" value="CalX-like"/>
    <property type="match status" value="1"/>
</dbReference>
<feature type="non-terminal residue" evidence="5">
    <location>
        <position position="1"/>
    </location>
</feature>
<evidence type="ECO:0000259" key="4">
    <source>
        <dbReference type="Pfam" id="PF03160"/>
    </source>
</evidence>
<proteinExistence type="predicted"/>
<evidence type="ECO:0000313" key="5">
    <source>
        <dbReference type="EMBL" id="KAL0192890.1"/>
    </source>
</evidence>
<keyword evidence="6" id="KW-1185">Reference proteome</keyword>
<keyword evidence="2" id="KW-0677">Repeat</keyword>
<comment type="caution">
    <text evidence="5">The sequence shown here is derived from an EMBL/GenBank/DDBJ whole genome shotgun (WGS) entry which is preliminary data.</text>
</comment>
<dbReference type="PANTHER" id="PTHR46682:SF1">
    <property type="entry name" value="ADHESION G-PROTEIN COUPLED RECEPTOR V1"/>
    <property type="match status" value="1"/>
</dbReference>